<dbReference type="SUPFAM" id="SSF82171">
    <property type="entry name" value="DPP6 N-terminal domain-like"/>
    <property type="match status" value="1"/>
</dbReference>
<feature type="signal peptide" evidence="2">
    <location>
        <begin position="1"/>
        <end position="24"/>
    </location>
</feature>
<dbReference type="GO" id="GO:0006508">
    <property type="term" value="P:proteolysis"/>
    <property type="evidence" value="ECO:0007669"/>
    <property type="project" value="InterPro"/>
</dbReference>
<dbReference type="AlphaFoldDB" id="A0A7W5E0U4"/>
<dbReference type="EMBL" id="JACHXU010000013">
    <property type="protein sequence ID" value="MBB3208035.1"/>
    <property type="molecule type" value="Genomic_DNA"/>
</dbReference>
<dbReference type="RefSeq" id="WP_184306281.1">
    <property type="nucleotide sequence ID" value="NZ_JACHXU010000013.1"/>
</dbReference>
<feature type="chain" id="PRO_5030925989" evidence="2">
    <location>
        <begin position="25"/>
        <end position="1076"/>
    </location>
</feature>
<sequence length="1076" mass="116798">MLITRSPFLAIPSLMLAFSLVATGASGLADDNPAASTEKAESTGSVETSETKETDLLTNTRKLTFEGRRAGEGYFSADGSKMVFQSERDPANPFYQIYLTDLETGDIRRVSPGFGKTTCAWIHPDGERVLFASTHEDAESKAKQQEEIDLRNSGKQRRYSWDYDPNYEIYAAKLDEIQDDTTDGLTRLTNAKGYDAEGSYSPDGTQIVFASNREAYSRELTKREQEQFDRDPAFMIDLYLMNADGSPLPDGSHVRRLTDEPGYDGGPFFSPDGTRICWRRFAPDGATAEIFTMNVDGTDVQRLTSLNAMSWAPYFHPSGDYLIFTTNRHGFANFELYLVRADGQGEPVRVTTTPGFDGLPVFLPGGDQLSWTSNRLLNADGTLTMEDDEPKQGTSQIYLADFDDEKARALLGLVTSQDDSGSVDEVMALENVRATAPEYRPSDVMRHVDYLTRDELAGRMTGTEGERRATAYAAAYLESLGFRGAGDNGSFFQTFEFPAGSSLGENNHALMTLNEKAQSDEAGASANDVSAKKVSERTLELSSEWTPLSFSQTGKIEPAEIVFAGYGLQIQGDENHEQYDSYVHLDVFDKWVMVFRDVPQDITPETRQWMARYGSPRRKATIARDLGARGILFVSGPTSKVNRQLIRFDRSASQAEVSIAAVSVNNDIAAQIISHAGEDLGELQKSIDDGSLAMGFAIEGVTLGANIEVIRRTGTGRNVIARLPADDVDTPAKYPFVMVGAHIDHLGRGGSSNSLARDDEEGLIHYGADDNASGVAAMLEIAQSVASEKRSGKLRMNRDLLIAAWSGEELGLFGSQYFVENLAALYPDAPEPIADEQAAAMATAHGMTPEATSLSPTIGVYLNLDMIGRLDKKLIIQGIGSSPGFEGEVGRRNVPVGLPVQLDRASTGLPTDASAFVSRGVPILSAFTGAHEDYHTPRDTADKLNYDSAAKVARLFGLLTRGFLTSTQLPAFELNEGDAGKETPRVALRAYLGTIPDYAAGEVKGQRLSGVTAGAPAAEGGLRGGDVVVKVAGRVVEDINDYTYAIEALKIGEPVTIEVVREGKTLQFTVTPGSRD</sequence>
<evidence type="ECO:0000313" key="5">
    <source>
        <dbReference type="Proteomes" id="UP000536179"/>
    </source>
</evidence>
<dbReference type="PROSITE" id="PS50106">
    <property type="entry name" value="PDZ"/>
    <property type="match status" value="1"/>
</dbReference>
<dbReference type="SMART" id="SM00228">
    <property type="entry name" value="PDZ"/>
    <property type="match status" value="1"/>
</dbReference>
<dbReference type="Pfam" id="PF07676">
    <property type="entry name" value="PD40"/>
    <property type="match status" value="4"/>
</dbReference>
<dbReference type="Gene3D" id="2.30.42.10">
    <property type="match status" value="1"/>
</dbReference>
<dbReference type="InterPro" id="IPR011659">
    <property type="entry name" value="WD40"/>
</dbReference>
<proteinExistence type="predicted"/>
<keyword evidence="2" id="KW-0732">Signal</keyword>
<evidence type="ECO:0000256" key="1">
    <source>
        <dbReference type="SAM" id="MobiDB-lite"/>
    </source>
</evidence>
<dbReference type="InterPro" id="IPR045175">
    <property type="entry name" value="M28_fam"/>
</dbReference>
<dbReference type="InterPro" id="IPR007484">
    <property type="entry name" value="Peptidase_M28"/>
</dbReference>
<evidence type="ECO:0000256" key="2">
    <source>
        <dbReference type="SAM" id="SignalP"/>
    </source>
</evidence>
<dbReference type="GO" id="GO:0008235">
    <property type="term" value="F:metalloexopeptidase activity"/>
    <property type="evidence" value="ECO:0007669"/>
    <property type="project" value="InterPro"/>
</dbReference>
<evidence type="ECO:0000259" key="3">
    <source>
        <dbReference type="PROSITE" id="PS50106"/>
    </source>
</evidence>
<name>A0A7W5E0U4_9BACT</name>
<dbReference type="InterPro" id="IPR001478">
    <property type="entry name" value="PDZ"/>
</dbReference>
<dbReference type="SUPFAM" id="SSF50156">
    <property type="entry name" value="PDZ domain-like"/>
    <property type="match status" value="1"/>
</dbReference>
<feature type="domain" description="PDZ" evidence="3">
    <location>
        <begin position="971"/>
        <end position="1063"/>
    </location>
</feature>
<accession>A0A7W5E0U4</accession>
<feature type="region of interest" description="Disordered" evidence="1">
    <location>
        <begin position="29"/>
        <end position="53"/>
    </location>
</feature>
<dbReference type="Gene3D" id="3.50.30.30">
    <property type="match status" value="1"/>
</dbReference>
<gene>
    <name evidence="4" type="ORF">FHS27_003862</name>
</gene>
<dbReference type="Gene3D" id="3.40.630.10">
    <property type="entry name" value="Zn peptidases"/>
    <property type="match status" value="2"/>
</dbReference>
<evidence type="ECO:0000313" key="4">
    <source>
        <dbReference type="EMBL" id="MBB3208035.1"/>
    </source>
</evidence>
<dbReference type="InterPro" id="IPR011042">
    <property type="entry name" value="6-blade_b-propeller_TolB-like"/>
</dbReference>
<keyword evidence="5" id="KW-1185">Reference proteome</keyword>
<reference evidence="4 5" key="1">
    <citation type="submission" date="2020-08" db="EMBL/GenBank/DDBJ databases">
        <title>Genomic Encyclopedia of Type Strains, Phase III (KMG-III): the genomes of soil and plant-associated and newly described type strains.</title>
        <authorList>
            <person name="Whitman W."/>
        </authorList>
    </citation>
    <scope>NUCLEOTIDE SEQUENCE [LARGE SCALE GENOMIC DNA]</scope>
    <source>
        <strain evidence="4 5">CECT 8075</strain>
    </source>
</reference>
<dbReference type="Gene3D" id="2.120.10.30">
    <property type="entry name" value="TolB, C-terminal domain"/>
    <property type="match status" value="3"/>
</dbReference>
<dbReference type="Pfam" id="PF04389">
    <property type="entry name" value="Peptidase_M28"/>
    <property type="match status" value="1"/>
</dbReference>
<dbReference type="SUPFAM" id="SSF53187">
    <property type="entry name" value="Zn-dependent exopeptidases"/>
    <property type="match status" value="1"/>
</dbReference>
<organism evidence="4 5">
    <name type="scientific">Aporhodopirellula rubra</name>
    <dbReference type="NCBI Taxonomy" id="980271"/>
    <lineage>
        <taxon>Bacteria</taxon>
        <taxon>Pseudomonadati</taxon>
        <taxon>Planctomycetota</taxon>
        <taxon>Planctomycetia</taxon>
        <taxon>Pirellulales</taxon>
        <taxon>Pirellulaceae</taxon>
        <taxon>Aporhodopirellula</taxon>
    </lineage>
</organism>
<dbReference type="PANTHER" id="PTHR12147">
    <property type="entry name" value="METALLOPEPTIDASE M28 FAMILY MEMBER"/>
    <property type="match status" value="1"/>
</dbReference>
<dbReference type="InterPro" id="IPR036034">
    <property type="entry name" value="PDZ_sf"/>
</dbReference>
<dbReference type="Pfam" id="PF13180">
    <property type="entry name" value="PDZ_2"/>
    <property type="match status" value="1"/>
</dbReference>
<protein>
    <submittedName>
        <fullName evidence="4">Tol biopolymer transport system component</fullName>
    </submittedName>
</protein>
<comment type="caution">
    <text evidence="4">The sequence shown here is derived from an EMBL/GenBank/DDBJ whole genome shotgun (WGS) entry which is preliminary data.</text>
</comment>
<dbReference type="PANTHER" id="PTHR12147:SF26">
    <property type="entry name" value="PEPTIDASE M28 DOMAIN-CONTAINING PROTEIN"/>
    <property type="match status" value="1"/>
</dbReference>
<dbReference type="Proteomes" id="UP000536179">
    <property type="component" value="Unassembled WGS sequence"/>
</dbReference>